<dbReference type="PANTHER" id="PTHR47370">
    <property type="entry name" value="ACYL-COA N-ACYLTRANSFERASES (NAT) SUPERFAMILY PROTEIN"/>
    <property type="match status" value="1"/>
</dbReference>
<protein>
    <submittedName>
        <fullName evidence="1">Uncharacterized protein</fullName>
    </submittedName>
</protein>
<dbReference type="Proteomes" id="UP000826271">
    <property type="component" value="Unassembled WGS sequence"/>
</dbReference>
<reference evidence="1" key="1">
    <citation type="submission" date="2019-10" db="EMBL/GenBank/DDBJ databases">
        <authorList>
            <person name="Zhang R."/>
            <person name="Pan Y."/>
            <person name="Wang J."/>
            <person name="Ma R."/>
            <person name="Yu S."/>
        </authorList>
    </citation>
    <scope>NUCLEOTIDE SEQUENCE</scope>
    <source>
        <strain evidence="1">LA-IB0</strain>
        <tissue evidence="1">Leaf</tissue>
    </source>
</reference>
<proteinExistence type="predicted"/>
<organism evidence="1 2">
    <name type="scientific">Buddleja alternifolia</name>
    <dbReference type="NCBI Taxonomy" id="168488"/>
    <lineage>
        <taxon>Eukaryota</taxon>
        <taxon>Viridiplantae</taxon>
        <taxon>Streptophyta</taxon>
        <taxon>Embryophyta</taxon>
        <taxon>Tracheophyta</taxon>
        <taxon>Spermatophyta</taxon>
        <taxon>Magnoliopsida</taxon>
        <taxon>eudicotyledons</taxon>
        <taxon>Gunneridae</taxon>
        <taxon>Pentapetalae</taxon>
        <taxon>asterids</taxon>
        <taxon>lamiids</taxon>
        <taxon>Lamiales</taxon>
        <taxon>Scrophulariaceae</taxon>
        <taxon>Buddlejeae</taxon>
        <taxon>Buddleja</taxon>
    </lineage>
</organism>
<evidence type="ECO:0000313" key="2">
    <source>
        <dbReference type="Proteomes" id="UP000826271"/>
    </source>
</evidence>
<gene>
    <name evidence="1" type="ORF">BUALT_Bualt07G0126900</name>
</gene>
<dbReference type="EMBL" id="WHWC01000007">
    <property type="protein sequence ID" value="KAG8379799.1"/>
    <property type="molecule type" value="Genomic_DNA"/>
</dbReference>
<sequence length="122" mass="13181">MHLKKIGAETYMPISPGEVVVREYDKGEGQGGGGGAGAVVRGGSTGEAVALISWETLLLEFKTSYMSHIMLVAEYEDGREIVGVIRGCIKTVTSGKRRSNTQHPAYVKLAYILGLWVSSNHR</sequence>
<evidence type="ECO:0000313" key="1">
    <source>
        <dbReference type="EMBL" id="KAG8379799.1"/>
    </source>
</evidence>
<name>A0AAV6XAA2_9LAMI</name>
<dbReference type="AlphaFoldDB" id="A0AAV6XAA2"/>
<dbReference type="PANTHER" id="PTHR47370:SF6">
    <property type="entry name" value="N-ACETYLTRANSFERASE HLS1-RELATED"/>
    <property type="match status" value="1"/>
</dbReference>
<comment type="caution">
    <text evidence="1">The sequence shown here is derived from an EMBL/GenBank/DDBJ whole genome shotgun (WGS) entry which is preliminary data.</text>
</comment>
<accession>A0AAV6XAA2</accession>
<dbReference type="InterPro" id="IPR052810">
    <property type="entry name" value="Plant_NAT"/>
</dbReference>
<keyword evidence="2" id="KW-1185">Reference proteome</keyword>